<feature type="transmembrane region" description="Helical" evidence="1">
    <location>
        <begin position="145"/>
        <end position="168"/>
    </location>
</feature>
<organism evidence="2 3">
    <name type="scientific">Candidatus Woykebacteria bacterium GWA1_44_8</name>
    <dbReference type="NCBI Taxonomy" id="1802591"/>
    <lineage>
        <taxon>Bacteria</taxon>
        <taxon>Candidatus Woykeibacteriota</taxon>
    </lineage>
</organism>
<dbReference type="EMBL" id="MHCN01000011">
    <property type="protein sequence ID" value="OGY21720.1"/>
    <property type="molecule type" value="Genomic_DNA"/>
</dbReference>
<proteinExistence type="predicted"/>
<keyword evidence="1" id="KW-0812">Transmembrane</keyword>
<dbReference type="AlphaFoldDB" id="A0A1G1W2A7"/>
<accession>A0A1G1W2A7</accession>
<evidence type="ECO:0000313" key="3">
    <source>
        <dbReference type="Proteomes" id="UP000176299"/>
    </source>
</evidence>
<feature type="transmembrane region" description="Helical" evidence="1">
    <location>
        <begin position="189"/>
        <end position="207"/>
    </location>
</feature>
<dbReference type="Proteomes" id="UP000176299">
    <property type="component" value="Unassembled WGS sequence"/>
</dbReference>
<protein>
    <submittedName>
        <fullName evidence="2">Uncharacterized protein</fullName>
    </submittedName>
</protein>
<evidence type="ECO:0000256" key="1">
    <source>
        <dbReference type="SAM" id="Phobius"/>
    </source>
</evidence>
<reference evidence="2 3" key="1">
    <citation type="journal article" date="2016" name="Nat. Commun.">
        <title>Thousands of microbial genomes shed light on interconnected biogeochemical processes in an aquifer system.</title>
        <authorList>
            <person name="Anantharaman K."/>
            <person name="Brown C.T."/>
            <person name="Hug L.A."/>
            <person name="Sharon I."/>
            <person name="Castelle C.J."/>
            <person name="Probst A.J."/>
            <person name="Thomas B.C."/>
            <person name="Singh A."/>
            <person name="Wilkins M.J."/>
            <person name="Karaoz U."/>
            <person name="Brodie E.L."/>
            <person name="Williams K.H."/>
            <person name="Hubbard S.S."/>
            <person name="Banfield J.F."/>
        </authorList>
    </citation>
    <scope>NUCLEOTIDE SEQUENCE [LARGE SCALE GENOMIC DNA]</scope>
</reference>
<name>A0A1G1W2A7_9BACT</name>
<gene>
    <name evidence="2" type="ORF">A2113_04170</name>
</gene>
<feature type="transmembrane region" description="Helical" evidence="1">
    <location>
        <begin position="50"/>
        <end position="78"/>
    </location>
</feature>
<evidence type="ECO:0000313" key="2">
    <source>
        <dbReference type="EMBL" id="OGY21720.1"/>
    </source>
</evidence>
<feature type="transmembrane region" description="Helical" evidence="1">
    <location>
        <begin position="110"/>
        <end position="133"/>
    </location>
</feature>
<keyword evidence="1" id="KW-0472">Membrane</keyword>
<comment type="caution">
    <text evidence="2">The sequence shown here is derived from an EMBL/GenBank/DDBJ whole genome shotgun (WGS) entry which is preliminary data.</text>
</comment>
<dbReference type="STRING" id="1802591.A2113_04170"/>
<sequence length="255" mass="28023">MALKQSTVAKPRTSLGRSFLLALAIIGGTGLTGADEIVVSAPFIALNETLGLWAGWLASAAVWATAGFLTLILVDLIWPQARPTVLRLWQKIGLVSAAVLERLTTYFAPFSNLLTVSLAVGLLAGTGASVYLFKEYVASLLWEHRVMVGLVCGVVFGIFLLLVTYEWGGRQIERFVAFVPNILRRRLRLAAKLVAGLAILVYMGPVLSRPFLIPLGVRTKGWAYVLTFVAAPCFTLVWYPFYNFGVWDTIQRILF</sequence>
<keyword evidence="1" id="KW-1133">Transmembrane helix</keyword>
<feature type="transmembrane region" description="Helical" evidence="1">
    <location>
        <begin position="222"/>
        <end position="242"/>
    </location>
</feature>